<dbReference type="GO" id="GO:0015031">
    <property type="term" value="P:protein transport"/>
    <property type="evidence" value="ECO:0007669"/>
    <property type="project" value="UniProtKB-KW"/>
</dbReference>
<name>A0A8S1H291_9PELO</name>
<evidence type="ECO:0000256" key="2">
    <source>
        <dbReference type="ARBA" id="ARBA00022927"/>
    </source>
</evidence>
<dbReference type="Pfam" id="PF10377">
    <property type="entry name" value="ATG11"/>
    <property type="match status" value="1"/>
</dbReference>
<feature type="coiled-coil region" evidence="5">
    <location>
        <begin position="900"/>
        <end position="941"/>
    </location>
</feature>
<feature type="coiled-coil region" evidence="5">
    <location>
        <begin position="731"/>
        <end position="804"/>
    </location>
</feature>
<dbReference type="GO" id="GO:0034517">
    <property type="term" value="P:ribophagy"/>
    <property type="evidence" value="ECO:0007669"/>
    <property type="project" value="TreeGrafter"/>
</dbReference>
<evidence type="ECO:0008006" key="11">
    <source>
        <dbReference type="Google" id="ProtNLM"/>
    </source>
</evidence>
<dbReference type="Pfam" id="PF04108">
    <property type="entry name" value="ATG17_like"/>
    <property type="match status" value="1"/>
</dbReference>
<reference evidence="9" key="1">
    <citation type="submission" date="2020-10" db="EMBL/GenBank/DDBJ databases">
        <authorList>
            <person name="Kikuchi T."/>
        </authorList>
    </citation>
    <scope>NUCLEOTIDE SEQUENCE</scope>
    <source>
        <strain evidence="9">NKZ352</strain>
    </source>
</reference>
<evidence type="ECO:0000313" key="10">
    <source>
        <dbReference type="Proteomes" id="UP000835052"/>
    </source>
</evidence>
<dbReference type="GO" id="GO:0034045">
    <property type="term" value="C:phagophore assembly site membrane"/>
    <property type="evidence" value="ECO:0007669"/>
    <property type="project" value="TreeGrafter"/>
</dbReference>
<keyword evidence="3" id="KW-0072">Autophagy</keyword>
<keyword evidence="1" id="KW-0813">Transport</keyword>
<dbReference type="PANTHER" id="PTHR13222:SF1">
    <property type="entry name" value="RB1-INDUCIBLE COILED-COIL PROTEIN 1"/>
    <property type="match status" value="1"/>
</dbReference>
<feature type="compositionally biased region" description="Polar residues" evidence="6">
    <location>
        <begin position="643"/>
        <end position="653"/>
    </location>
</feature>
<dbReference type="Proteomes" id="UP000835052">
    <property type="component" value="Unassembled WGS sequence"/>
</dbReference>
<evidence type="ECO:0000256" key="4">
    <source>
        <dbReference type="ARBA" id="ARBA00023054"/>
    </source>
</evidence>
<sequence>METYCIFDVTKGISLQISLNINTTTVAKLNGILDAETGLRASDQILLTSKGVAFDPDKKLDFYTGTGTQSNPAFLYQKTPRERDRNESSNDLNYILHRIDDAVVQATNCLNKTELAHIYIELPEAGRYCANQATQAIQACMRFVREHQFLCSGWNALIANMDDSVGRLQKLGVRYKAHVDQIPEMNRKAATLLDNFEDVVDQLIKIELPPELLSNLRRSSKDSPPISTLYDWISQADPANTVEDLVSQVRDLFGKFSEIKPQNAIDVMNQVVNQSKNSEFRDVKGINKRINQLEFNVQNNERHMNNIKKNVNRICETPRSMDANNLRNILDRDKSCMVDVLDSIKEIRQTTVLFHRSKQELLQNIRSRLAGFIVTSYDKLHYAHLEMLVFQEKCNGLRLRLELIEQIKEAPAVYARSVAEVIRRLTFKKELTSWHTEHSEKSTNLSNEETELRKRYSRKLEKHFIRALFPGMFDETPAFYVKNLGAFDENLPQVTNDHLHELRQALPSFDELMKVTTPQVYSKLAVKDPQAQGTLRREESFFTKDPVQMHNLNSIHKEFAAANWFGEEGAYGSPGPALLMTRSPHSYSGSESSMKTMPIASSLHNLERMGEEDNGDDEHLSCSVAKSAPIDIPPGPSPRACSSGKSSQFSTPDDSFGNNHLEEGQFAVDDVTRSQSFEFLKPLKLDVLTISKGLLDIRADIVNSNDKFREEFDQISKFLSEELPKEIKIINKAHEEKLLLKMNEIEDLQKELKESDGKLAEANAEVSQIKDEMAANEKISEEKIEELNAKVTGLENDIKTVKADTFKQLTIEYELVTDRNRGEYEAIIDSRDKEIQGLNYDLEKKNQEIKRLRADPLSEEYRKCIGADIRAELEREFKARIEMITKGVEQKKDEAIMRNKKEMEFETRLLQTEIDNLKQSVAMLTEERQLLRDEIQKSVENGGELIDEISEKINGADVTIYRPTKKVAIHTQTDFFEANMPRILSSPMLTSSAFVHRLLGDMKESVYTMDTSCMISSVTPALKEKEKDDSVVRSTTLSDEQGNILSSTCSTQTRIGMQSMTNMVSMQEITEGSTVLVVWDGRHNAYILLCLSSFPHFVKESSVRGLNLLNTDSNTPRRNWVLGCAKKLDMCVIRKAVNRYGLPVGTKVFRVAVDPVSMDSRPESAASKEPILFSDA</sequence>
<keyword evidence="2" id="KW-0653">Protein transport</keyword>
<dbReference type="GO" id="GO:0060090">
    <property type="term" value="F:molecular adaptor activity"/>
    <property type="evidence" value="ECO:0007669"/>
    <property type="project" value="TreeGrafter"/>
</dbReference>
<keyword evidence="4 5" id="KW-0175">Coiled coil</keyword>
<evidence type="ECO:0000256" key="1">
    <source>
        <dbReference type="ARBA" id="ARBA00022448"/>
    </source>
</evidence>
<accession>A0A8S1H291</accession>
<feature type="domain" description="Autophagy-related protein 11 C-terminal" evidence="8">
    <location>
        <begin position="1058"/>
        <end position="1154"/>
    </location>
</feature>
<dbReference type="GO" id="GO:0000045">
    <property type="term" value="P:autophagosome assembly"/>
    <property type="evidence" value="ECO:0007669"/>
    <property type="project" value="InterPro"/>
</dbReference>
<dbReference type="GO" id="GO:1990316">
    <property type="term" value="C:Atg1/ULK1 kinase complex"/>
    <property type="evidence" value="ECO:0007669"/>
    <property type="project" value="TreeGrafter"/>
</dbReference>
<keyword evidence="10" id="KW-1185">Reference proteome</keyword>
<dbReference type="GO" id="GO:0034727">
    <property type="term" value="P:piecemeal microautophagy of the nucleus"/>
    <property type="evidence" value="ECO:0007669"/>
    <property type="project" value="TreeGrafter"/>
</dbReference>
<evidence type="ECO:0000259" key="8">
    <source>
        <dbReference type="Pfam" id="PF10377"/>
    </source>
</evidence>
<gene>
    <name evidence="9" type="ORF">CAUJ_LOCUS5361</name>
</gene>
<comment type="caution">
    <text evidence="9">The sequence shown here is derived from an EMBL/GenBank/DDBJ whole genome shotgun (WGS) entry which is preliminary data.</text>
</comment>
<evidence type="ECO:0000259" key="7">
    <source>
        <dbReference type="Pfam" id="PF04108"/>
    </source>
</evidence>
<feature type="region of interest" description="Disordered" evidence="6">
    <location>
        <begin position="626"/>
        <end position="653"/>
    </location>
</feature>
<dbReference type="OrthoDB" id="447953at2759"/>
<dbReference type="GO" id="GO:0061723">
    <property type="term" value="P:glycophagy"/>
    <property type="evidence" value="ECO:0007669"/>
    <property type="project" value="TreeGrafter"/>
</dbReference>
<evidence type="ECO:0000313" key="9">
    <source>
        <dbReference type="EMBL" id="CAD6189442.1"/>
    </source>
</evidence>
<dbReference type="GO" id="GO:0019901">
    <property type="term" value="F:protein kinase binding"/>
    <property type="evidence" value="ECO:0007669"/>
    <property type="project" value="TreeGrafter"/>
</dbReference>
<feature type="domain" description="Autophagy protein ATG17-like" evidence="7">
    <location>
        <begin position="130"/>
        <end position="459"/>
    </location>
</feature>
<organism evidence="9 10">
    <name type="scientific">Caenorhabditis auriculariae</name>
    <dbReference type="NCBI Taxonomy" id="2777116"/>
    <lineage>
        <taxon>Eukaryota</taxon>
        <taxon>Metazoa</taxon>
        <taxon>Ecdysozoa</taxon>
        <taxon>Nematoda</taxon>
        <taxon>Chromadorea</taxon>
        <taxon>Rhabditida</taxon>
        <taxon>Rhabditina</taxon>
        <taxon>Rhabditomorpha</taxon>
        <taxon>Rhabditoidea</taxon>
        <taxon>Rhabditidae</taxon>
        <taxon>Peloderinae</taxon>
        <taxon>Caenorhabditis</taxon>
    </lineage>
</organism>
<protein>
    <recommendedName>
        <fullName evidence="11">Autophagy-related protein 11 C-terminal domain-containing protein</fullName>
    </recommendedName>
</protein>
<dbReference type="PANTHER" id="PTHR13222">
    <property type="entry name" value="RB1-INDUCIBLE COILED-COIL"/>
    <property type="match status" value="1"/>
</dbReference>
<dbReference type="AlphaFoldDB" id="A0A8S1H291"/>
<dbReference type="InterPro" id="IPR019460">
    <property type="entry name" value="Atg11_C"/>
</dbReference>
<dbReference type="GO" id="GO:0000422">
    <property type="term" value="P:autophagy of mitochondrion"/>
    <property type="evidence" value="ECO:0007669"/>
    <property type="project" value="TreeGrafter"/>
</dbReference>
<dbReference type="EMBL" id="CAJGYM010000010">
    <property type="protein sequence ID" value="CAD6189442.1"/>
    <property type="molecule type" value="Genomic_DNA"/>
</dbReference>
<dbReference type="InterPro" id="IPR045326">
    <property type="entry name" value="ATG17-like_dom"/>
</dbReference>
<evidence type="ECO:0000256" key="3">
    <source>
        <dbReference type="ARBA" id="ARBA00023006"/>
    </source>
</evidence>
<dbReference type="InterPro" id="IPR040040">
    <property type="entry name" value="ATG11"/>
</dbReference>
<evidence type="ECO:0000256" key="5">
    <source>
        <dbReference type="SAM" id="Coils"/>
    </source>
</evidence>
<dbReference type="GO" id="GO:0061709">
    <property type="term" value="P:reticulophagy"/>
    <property type="evidence" value="ECO:0007669"/>
    <property type="project" value="TreeGrafter"/>
</dbReference>
<proteinExistence type="predicted"/>
<evidence type="ECO:0000256" key="6">
    <source>
        <dbReference type="SAM" id="MobiDB-lite"/>
    </source>
</evidence>